<dbReference type="OrthoDB" id="10281824at2759"/>
<dbReference type="EMBL" id="MSFU01000040">
    <property type="protein sequence ID" value="PWY62973.1"/>
    <property type="molecule type" value="Genomic_DNA"/>
</dbReference>
<reference evidence="1" key="1">
    <citation type="submission" date="2016-12" db="EMBL/GenBank/DDBJ databases">
        <title>The genomes of Aspergillus section Nigri reveals drivers in fungal speciation.</title>
        <authorList>
            <consortium name="DOE Joint Genome Institute"/>
            <person name="Vesth T.C."/>
            <person name="Nybo J."/>
            <person name="Theobald S."/>
            <person name="Brandl J."/>
            <person name="Frisvad J.C."/>
            <person name="Nielsen K.F."/>
            <person name="Lyhne E.K."/>
            <person name="Kogle M.E."/>
            <person name="Kuo A."/>
            <person name="Riley R."/>
            <person name="Clum A."/>
            <person name="Nolan M."/>
            <person name="Lipzen A."/>
            <person name="Salamov A."/>
            <person name="Henrissat B."/>
            <person name="Wiebenga A."/>
            <person name="De vries R.P."/>
            <person name="Grigoriev I.V."/>
            <person name="Mortensen U.H."/>
            <person name="Andersen M.R."/>
            <person name="Baker S.E."/>
        </authorList>
    </citation>
    <scope>NUCLEOTIDE SEQUENCE</scope>
    <source>
        <strain evidence="1">CBS 122712</strain>
    </source>
</reference>
<protein>
    <submittedName>
        <fullName evidence="1">Uncharacterized protein</fullName>
    </submittedName>
</protein>
<keyword evidence="2" id="KW-1185">Reference proteome</keyword>
<proteinExistence type="predicted"/>
<dbReference type="AlphaFoldDB" id="A0A317ULY7"/>
<dbReference type="RefSeq" id="XP_025382759.1">
    <property type="nucleotide sequence ID" value="XM_025534395.1"/>
</dbReference>
<name>A0A317ULY7_ASPEC</name>
<dbReference type="GeneID" id="37056357"/>
<sequence>MLTSNGMRHAQGVSRILHLVTPEYFHRLCYLIARGRLLVADRCLELYPGDISSASPIPTGHIPRTTLSPAFQSFEWLDALGGSIMADELQTSIIYTLQHLHANHVDQLPLGPPTRSYWTGYSSPIYIAPGESIHKALSVLHGSLIMQGTQKQTHERPYHASKGPTDLAIISRPRYRTSK</sequence>
<dbReference type="Proteomes" id="UP000246171">
    <property type="component" value="Unassembled WGS sequence"/>
</dbReference>
<evidence type="ECO:0000313" key="2">
    <source>
        <dbReference type="Proteomes" id="UP000246171"/>
    </source>
</evidence>
<evidence type="ECO:0000313" key="1">
    <source>
        <dbReference type="EMBL" id="PWY62973.1"/>
    </source>
</evidence>
<accession>A0A317ULY7</accession>
<gene>
    <name evidence="1" type="ORF">BO83DRAFT_412272</name>
</gene>
<organism evidence="1 2">
    <name type="scientific">Aspergillus eucalypticola (strain CBS 122712 / IBT 29274)</name>
    <dbReference type="NCBI Taxonomy" id="1448314"/>
    <lineage>
        <taxon>Eukaryota</taxon>
        <taxon>Fungi</taxon>
        <taxon>Dikarya</taxon>
        <taxon>Ascomycota</taxon>
        <taxon>Pezizomycotina</taxon>
        <taxon>Eurotiomycetes</taxon>
        <taxon>Eurotiomycetidae</taxon>
        <taxon>Eurotiales</taxon>
        <taxon>Aspergillaceae</taxon>
        <taxon>Aspergillus</taxon>
        <taxon>Aspergillus subgen. Circumdati</taxon>
    </lineage>
</organism>
<dbReference type="VEuPathDB" id="FungiDB:BO83DRAFT_412272"/>
<comment type="caution">
    <text evidence="1">The sequence shown here is derived from an EMBL/GenBank/DDBJ whole genome shotgun (WGS) entry which is preliminary data.</text>
</comment>